<protein>
    <submittedName>
        <fullName evidence="1">Uncharacterized protein</fullName>
    </submittedName>
</protein>
<dbReference type="EMBL" id="ACCU02000003">
    <property type="protein sequence ID" value="EEE46444.2"/>
    <property type="molecule type" value="Genomic_DNA"/>
</dbReference>
<evidence type="ECO:0000313" key="2">
    <source>
        <dbReference type="Proteomes" id="UP000004703"/>
    </source>
</evidence>
<accession>A0A5E8H252</accession>
<reference evidence="1 2" key="2">
    <citation type="submission" date="2013-04" db="EMBL/GenBank/DDBJ databases">
        <authorList>
            <person name="Fiebig A."/>
            <person name="Pradella S."/>
            <person name="Wagner-Doebler I."/>
        </authorList>
    </citation>
    <scope>NUCLEOTIDE SEQUENCE [LARGE SCALE GENOMIC DNA]</scope>
    <source>
        <strain evidence="2">DSM 17067 / NCIMB 14079 / DFL-11</strain>
    </source>
</reference>
<name>A0A5E8H252_ROSAD</name>
<proteinExistence type="predicted"/>
<dbReference type="RefSeq" id="WP_081450644.1">
    <property type="nucleotide sequence ID" value="NZ_CM011002.1"/>
</dbReference>
<gene>
    <name evidence="1" type="ORF">SADFL11_3733</name>
</gene>
<sequence>MTASFASALVGSDGNLTSSQHVASCDHTGTGSYMVNYDSDFSAVTGAQATVWGDGLTVGLNIFAENTCQVNIQDANGNPKDAGFSFFVPGTT</sequence>
<evidence type="ECO:0000313" key="1">
    <source>
        <dbReference type="EMBL" id="EEE46444.2"/>
    </source>
</evidence>
<dbReference type="AlphaFoldDB" id="A0A5E8H252"/>
<comment type="caution">
    <text evidence="1">The sequence shown here is derived from an EMBL/GenBank/DDBJ whole genome shotgun (WGS) entry which is preliminary data.</text>
</comment>
<reference evidence="1 2" key="1">
    <citation type="submission" date="2008-01" db="EMBL/GenBank/DDBJ databases">
        <authorList>
            <person name="Wagner-Dobler I."/>
            <person name="Ferriera S."/>
            <person name="Johnson J."/>
            <person name="Kravitz S."/>
            <person name="Beeson K."/>
            <person name="Sutton G."/>
            <person name="Rogers Y.-H."/>
            <person name="Friedman R."/>
            <person name="Frazier M."/>
            <person name="Venter J.C."/>
        </authorList>
    </citation>
    <scope>NUCLEOTIDE SEQUENCE [LARGE SCALE GENOMIC DNA]</scope>
    <source>
        <strain evidence="2">DSM 17067 / NCIMB 14079 / DFL-11</strain>
    </source>
</reference>
<organism evidence="1 2">
    <name type="scientific">Roseibium alexandrii (strain DSM 17067 / NCIMB 14079 / DFL-11)</name>
    <name type="common">Labrenzia alexandrii</name>
    <dbReference type="NCBI Taxonomy" id="244592"/>
    <lineage>
        <taxon>Bacteria</taxon>
        <taxon>Pseudomonadati</taxon>
        <taxon>Pseudomonadota</taxon>
        <taxon>Alphaproteobacteria</taxon>
        <taxon>Hyphomicrobiales</taxon>
        <taxon>Stappiaceae</taxon>
        <taxon>Roseibium</taxon>
    </lineage>
</organism>
<dbReference type="Proteomes" id="UP000004703">
    <property type="component" value="Chromosome"/>
</dbReference>